<keyword evidence="3" id="KW-0804">Transcription</keyword>
<proteinExistence type="predicted"/>
<dbReference type="NCBIfam" id="TIGR02337">
    <property type="entry name" value="HpaR"/>
    <property type="match status" value="1"/>
</dbReference>
<dbReference type="InterPro" id="IPR012712">
    <property type="entry name" value="HpaR/FarR"/>
</dbReference>
<dbReference type="PANTHER" id="PTHR33164">
    <property type="entry name" value="TRANSCRIPTIONAL REGULATOR, MARR FAMILY"/>
    <property type="match status" value="1"/>
</dbReference>
<dbReference type="RefSeq" id="WP_259246226.1">
    <property type="nucleotide sequence ID" value="NZ_JAOCDZ010000015.1"/>
</dbReference>
<dbReference type="EMBL" id="JAOCDZ010000015">
    <property type="protein sequence ID" value="MDH0738253.1"/>
    <property type="molecule type" value="Genomic_DNA"/>
</dbReference>
<comment type="caution">
    <text evidence="5">The sequence shown here is derived from an EMBL/GenBank/DDBJ whole genome shotgun (WGS) entry which is preliminary data.</text>
</comment>
<evidence type="ECO:0000256" key="1">
    <source>
        <dbReference type="ARBA" id="ARBA00023015"/>
    </source>
</evidence>
<dbReference type="PROSITE" id="PS50995">
    <property type="entry name" value="HTH_MARR_2"/>
    <property type="match status" value="1"/>
</dbReference>
<feature type="domain" description="HTH marR-type" evidence="4">
    <location>
        <begin position="7"/>
        <end position="146"/>
    </location>
</feature>
<dbReference type="AlphaFoldDB" id="A0AA42LRQ8"/>
<dbReference type="InterPro" id="IPR023187">
    <property type="entry name" value="Tscrpt_reg_MarR-type_CS"/>
</dbReference>
<dbReference type="Gene3D" id="1.10.10.10">
    <property type="entry name" value="Winged helix-like DNA-binding domain superfamily/Winged helix DNA-binding domain"/>
    <property type="match status" value="1"/>
</dbReference>
<evidence type="ECO:0000313" key="6">
    <source>
        <dbReference type="Proteomes" id="UP001161094"/>
    </source>
</evidence>
<dbReference type="InterPro" id="IPR036390">
    <property type="entry name" value="WH_DNA-bd_sf"/>
</dbReference>
<dbReference type="Proteomes" id="UP001161094">
    <property type="component" value="Unassembled WGS sequence"/>
</dbReference>
<organism evidence="5 6">
    <name type="scientific">Achromobacter spanius</name>
    <dbReference type="NCBI Taxonomy" id="217203"/>
    <lineage>
        <taxon>Bacteria</taxon>
        <taxon>Pseudomonadati</taxon>
        <taxon>Pseudomonadota</taxon>
        <taxon>Betaproteobacteria</taxon>
        <taxon>Burkholderiales</taxon>
        <taxon>Alcaligenaceae</taxon>
        <taxon>Achromobacter</taxon>
    </lineage>
</organism>
<dbReference type="PRINTS" id="PR00598">
    <property type="entry name" value="HTHMARR"/>
</dbReference>
<dbReference type="InterPro" id="IPR036388">
    <property type="entry name" value="WH-like_DNA-bd_sf"/>
</dbReference>
<keyword evidence="1" id="KW-0805">Transcription regulation</keyword>
<dbReference type="GO" id="GO:0006950">
    <property type="term" value="P:response to stress"/>
    <property type="evidence" value="ECO:0007669"/>
    <property type="project" value="TreeGrafter"/>
</dbReference>
<dbReference type="GO" id="GO:0003677">
    <property type="term" value="F:DNA binding"/>
    <property type="evidence" value="ECO:0007669"/>
    <property type="project" value="UniProtKB-KW"/>
</dbReference>
<sequence>MSPSFHHRNLPHLLLYARETLMAHFRPVLHAAGVTEQQWRVLRTLSETGAMEPNQIARSCQILSPSLTRMLAGMEEQGLIKRVRSSADQRRQEISLTPKSHKLIDRMRPHVDAKYQEIEAKIGKELLDRLYHDVDTMVALIKRDAPSSADAADSGDSA</sequence>
<name>A0AA42LRQ8_9BURK</name>
<gene>
    <name evidence="5" type="primary">hpaR</name>
    <name evidence="5" type="ORF">N5D93_20710</name>
</gene>
<dbReference type="PROSITE" id="PS01117">
    <property type="entry name" value="HTH_MARR_1"/>
    <property type="match status" value="1"/>
</dbReference>
<reference evidence="5" key="1">
    <citation type="submission" date="2022-09" db="EMBL/GenBank/DDBJ databases">
        <title>Intensive care unit water sources are persistently colonized with multi-drug resistant bacteria and are the site of extensive horizontal gene transfer of antibiotic resistance genes.</title>
        <authorList>
            <person name="Diorio-Toth L."/>
        </authorList>
    </citation>
    <scope>NUCLEOTIDE SEQUENCE</scope>
    <source>
        <strain evidence="5">GD03843</strain>
    </source>
</reference>
<dbReference type="InterPro" id="IPR039422">
    <property type="entry name" value="MarR/SlyA-like"/>
</dbReference>
<dbReference type="GO" id="GO:0003700">
    <property type="term" value="F:DNA-binding transcription factor activity"/>
    <property type="evidence" value="ECO:0007669"/>
    <property type="project" value="InterPro"/>
</dbReference>
<dbReference type="PANTHER" id="PTHR33164:SF13">
    <property type="entry name" value="4-HYDROXYPHENYLACETATE CATABOLISM PROTEIN"/>
    <property type="match status" value="1"/>
</dbReference>
<evidence type="ECO:0000313" key="5">
    <source>
        <dbReference type="EMBL" id="MDH0738253.1"/>
    </source>
</evidence>
<evidence type="ECO:0000256" key="3">
    <source>
        <dbReference type="ARBA" id="ARBA00023163"/>
    </source>
</evidence>
<evidence type="ECO:0000259" key="4">
    <source>
        <dbReference type="PROSITE" id="PS50995"/>
    </source>
</evidence>
<dbReference type="GO" id="GO:0045892">
    <property type="term" value="P:negative regulation of DNA-templated transcription"/>
    <property type="evidence" value="ECO:0007669"/>
    <property type="project" value="InterPro"/>
</dbReference>
<dbReference type="SUPFAM" id="SSF46785">
    <property type="entry name" value="Winged helix' DNA-binding domain"/>
    <property type="match status" value="1"/>
</dbReference>
<dbReference type="InterPro" id="IPR000835">
    <property type="entry name" value="HTH_MarR-typ"/>
</dbReference>
<protein>
    <submittedName>
        <fullName evidence="5">Homoprotocatechuate degradation operon regulator HpaR</fullName>
    </submittedName>
</protein>
<accession>A0AA42LRQ8</accession>
<dbReference type="Pfam" id="PF01047">
    <property type="entry name" value="MarR"/>
    <property type="match status" value="1"/>
</dbReference>
<keyword evidence="2" id="KW-0238">DNA-binding</keyword>
<evidence type="ECO:0000256" key="2">
    <source>
        <dbReference type="ARBA" id="ARBA00023125"/>
    </source>
</evidence>
<dbReference type="SMART" id="SM00347">
    <property type="entry name" value="HTH_MARR"/>
    <property type="match status" value="1"/>
</dbReference>